<dbReference type="EMBL" id="PEMG01000244">
    <property type="protein sequence ID" value="RTI07734.1"/>
    <property type="molecule type" value="Genomic_DNA"/>
</dbReference>
<reference evidence="2 3" key="1">
    <citation type="journal article" date="2019" name="Extremophiles">
        <title>Biogeography of thermophiles and predominance of Thermus scotoductus in domestic water heaters.</title>
        <authorList>
            <person name="Wilpiszeski R.L."/>
            <person name="Zhang Z."/>
            <person name="House C.H."/>
        </authorList>
    </citation>
    <scope>NUCLEOTIDE SEQUENCE [LARGE SCALE GENOMIC DNA]</scope>
    <source>
        <strain evidence="2 3">17_S17</strain>
    </source>
</reference>
<dbReference type="InterPro" id="IPR054008">
    <property type="entry name" value="Csm6_6H"/>
</dbReference>
<organism evidence="2 3">
    <name type="scientific">Thermus scotoductus</name>
    <dbReference type="NCBI Taxonomy" id="37636"/>
    <lineage>
        <taxon>Bacteria</taxon>
        <taxon>Thermotogati</taxon>
        <taxon>Deinococcota</taxon>
        <taxon>Deinococci</taxon>
        <taxon>Thermales</taxon>
        <taxon>Thermaceae</taxon>
        <taxon>Thermus</taxon>
    </lineage>
</organism>
<sequence length="468" mass="52321">MPEEPRDLEALWLQYKEAVRAGGNPQALYQEMVWPALLEEWRREPRVYPHPQAFALSIHTLGTSPEATALAILGARAGEVYVLHTAESARFLPRLRGDTGKDLYPIEIGKSDVAAIYREVKRLLEKHPDLPVALDLTSGTKAMSAGLAAAGFFFQRFFPRVRVVYVDNEEYDPELRRPRAGTERLVILPNPHEALAEVDALFAKELYGRGEFDRAAQYFGGMVEKTGNQAYLLYRRLAEMYHAWRTLDPQKAVRQGRGLLDRLSGNTWLNHPLNGQRKALEAQVALLKAVQGFLESQDFGEKKGVYGLAWTLFHLSREALEARPVLAALYAYRSLELLLQERLALLGRRAEDPRLSPGEKEALAENLAQILRLSPGEVRLGERLGLLEVLAFLRAQGDPVVGALPLPELQGLAGVLKARNEALLIHGLRVPGQKEVEKIQGLARKLLEDLEARAGVQRVPWDPVPLGF</sequence>
<evidence type="ECO:0000313" key="2">
    <source>
        <dbReference type="EMBL" id="RTI07734.1"/>
    </source>
</evidence>
<proteinExistence type="predicted"/>
<accession>A0A430UNM1</accession>
<evidence type="ECO:0000313" key="3">
    <source>
        <dbReference type="Proteomes" id="UP000287173"/>
    </source>
</evidence>
<comment type="caution">
    <text evidence="2">The sequence shown here is derived from an EMBL/GenBank/DDBJ whole genome shotgun (WGS) entry which is preliminary data.</text>
</comment>
<evidence type="ECO:0000259" key="1">
    <source>
        <dbReference type="Pfam" id="PF22205"/>
    </source>
</evidence>
<dbReference type="Pfam" id="PF09670">
    <property type="entry name" value="Cas_Cas02710"/>
    <property type="match status" value="1"/>
</dbReference>
<dbReference type="RefSeq" id="WP_126218601.1">
    <property type="nucleotide sequence ID" value="NZ_PEMG01000244.1"/>
</dbReference>
<feature type="domain" description="Csm6 6H" evidence="1">
    <location>
        <begin position="195"/>
        <end position="287"/>
    </location>
</feature>
<gene>
    <name evidence="2" type="ORF">CSW30_08170</name>
</gene>
<dbReference type="Pfam" id="PF22205">
    <property type="entry name" value="Csm6_6H"/>
    <property type="match status" value="1"/>
</dbReference>
<dbReference type="Proteomes" id="UP000287173">
    <property type="component" value="Unassembled WGS sequence"/>
</dbReference>
<name>A0A430UNM1_THESC</name>
<dbReference type="AlphaFoldDB" id="A0A430UNM1"/>
<protein>
    <submittedName>
        <fullName evidence="2">TIGR02710 family CRISPR-associated protein</fullName>
    </submittedName>
</protein>